<organism evidence="2 3">
    <name type="scientific">Capsaspora owczarzaki (strain ATCC 30864)</name>
    <dbReference type="NCBI Taxonomy" id="595528"/>
    <lineage>
        <taxon>Eukaryota</taxon>
        <taxon>Filasterea</taxon>
        <taxon>Capsaspora</taxon>
    </lineage>
</organism>
<feature type="transmembrane region" description="Helical" evidence="1">
    <location>
        <begin position="52"/>
        <end position="73"/>
    </location>
</feature>
<feature type="transmembrane region" description="Helical" evidence="1">
    <location>
        <begin position="112"/>
        <end position="132"/>
    </location>
</feature>
<dbReference type="EMBL" id="KE346370">
    <property type="protein sequence ID" value="KJE96075.1"/>
    <property type="molecule type" value="Genomic_DNA"/>
</dbReference>
<gene>
    <name evidence="2" type="ORF">CAOG_006447</name>
</gene>
<feature type="transmembrane region" description="Helical" evidence="1">
    <location>
        <begin position="12"/>
        <end position="32"/>
    </location>
</feature>
<keyword evidence="1" id="KW-0812">Transmembrane</keyword>
<evidence type="ECO:0000256" key="1">
    <source>
        <dbReference type="SAM" id="Phobius"/>
    </source>
</evidence>
<dbReference type="InParanoid" id="A0A0D2WU26"/>
<name>A0A0D2WU26_CAPO3</name>
<dbReference type="AlphaFoldDB" id="A0A0D2WU26"/>
<protein>
    <submittedName>
        <fullName evidence="2">Uncharacterized protein</fullName>
    </submittedName>
</protein>
<sequence>MVCHTTETVLEIVYCFAAAAAAFVFGGMYHGHPFIHESFMRESKLQPSPHTKWPLIIEYLTALVKFVALNLLATELGVTSIAGKLSLAAALWFAFDFLPTAAEYVWAGRSFVLLAIHGVYHLSYLFVGLYTVKSLEYASKHLLHV</sequence>
<keyword evidence="1" id="KW-1133">Transmembrane helix</keyword>
<dbReference type="RefSeq" id="XP_004345196.1">
    <property type="nucleotide sequence ID" value="XM_004345146.2"/>
</dbReference>
<keyword evidence="1" id="KW-0472">Membrane</keyword>
<reference evidence="3" key="1">
    <citation type="submission" date="2011-02" db="EMBL/GenBank/DDBJ databases">
        <title>The Genome Sequence of Capsaspora owczarzaki ATCC 30864.</title>
        <authorList>
            <person name="Russ C."/>
            <person name="Cuomo C."/>
            <person name="Burger G."/>
            <person name="Gray M.W."/>
            <person name="Holland P.W.H."/>
            <person name="King N."/>
            <person name="Lang F.B.F."/>
            <person name="Roger A.J."/>
            <person name="Ruiz-Trillo I."/>
            <person name="Young S.K."/>
            <person name="Zeng Q."/>
            <person name="Gargeya S."/>
            <person name="Alvarado L."/>
            <person name="Berlin A."/>
            <person name="Chapman S.B."/>
            <person name="Chen Z."/>
            <person name="Freedman E."/>
            <person name="Gellesch M."/>
            <person name="Goldberg J."/>
            <person name="Griggs A."/>
            <person name="Gujja S."/>
            <person name="Heilman E."/>
            <person name="Heiman D."/>
            <person name="Howarth C."/>
            <person name="Mehta T."/>
            <person name="Neiman D."/>
            <person name="Pearson M."/>
            <person name="Roberts A."/>
            <person name="Saif S."/>
            <person name="Shea T."/>
            <person name="Shenoy N."/>
            <person name="Sisk P."/>
            <person name="Stolte C."/>
            <person name="Sykes S."/>
            <person name="White J."/>
            <person name="Yandava C."/>
            <person name="Haas B."/>
            <person name="Nusbaum C."/>
            <person name="Birren B."/>
        </authorList>
    </citation>
    <scope>NUCLEOTIDE SEQUENCE</scope>
    <source>
        <strain evidence="3">ATCC 30864</strain>
    </source>
</reference>
<dbReference type="Proteomes" id="UP000008743">
    <property type="component" value="Unassembled WGS sequence"/>
</dbReference>
<evidence type="ECO:0000313" key="2">
    <source>
        <dbReference type="EMBL" id="KJE96075.1"/>
    </source>
</evidence>
<proteinExistence type="predicted"/>
<accession>A0A0D2WU26</accession>
<dbReference type="Pfam" id="PF08570">
    <property type="entry name" value="DUF1761"/>
    <property type="match status" value="1"/>
</dbReference>
<keyword evidence="3" id="KW-1185">Reference proteome</keyword>
<dbReference type="InterPro" id="IPR013879">
    <property type="entry name" value="DUF1761"/>
</dbReference>
<evidence type="ECO:0000313" key="3">
    <source>
        <dbReference type="Proteomes" id="UP000008743"/>
    </source>
</evidence>